<dbReference type="Pfam" id="PF00144">
    <property type="entry name" value="Beta-lactamase"/>
    <property type="match status" value="1"/>
</dbReference>
<dbReference type="EMBL" id="BDCO01000002">
    <property type="protein sequence ID" value="GAT34534.1"/>
    <property type="molecule type" value="Genomic_DNA"/>
</dbReference>
<dbReference type="OrthoDB" id="182459at2"/>
<dbReference type="InterPro" id="IPR012338">
    <property type="entry name" value="Beta-lactam/transpept-like"/>
</dbReference>
<dbReference type="PANTHER" id="PTHR46825:SF7">
    <property type="entry name" value="D-ALANYL-D-ALANINE CARBOXYPEPTIDASE"/>
    <property type="match status" value="1"/>
</dbReference>
<evidence type="ECO:0000313" key="4">
    <source>
        <dbReference type="Proteomes" id="UP000076023"/>
    </source>
</evidence>
<organism evidence="3 4">
    <name type="scientific">Terrimicrobium sacchariphilum</name>
    <dbReference type="NCBI Taxonomy" id="690879"/>
    <lineage>
        <taxon>Bacteria</taxon>
        <taxon>Pseudomonadati</taxon>
        <taxon>Verrucomicrobiota</taxon>
        <taxon>Terrimicrobiia</taxon>
        <taxon>Terrimicrobiales</taxon>
        <taxon>Terrimicrobiaceae</taxon>
        <taxon>Terrimicrobium</taxon>
    </lineage>
</organism>
<feature type="domain" description="Beta-lactamase-related" evidence="2">
    <location>
        <begin position="37"/>
        <end position="352"/>
    </location>
</feature>
<keyword evidence="4" id="KW-1185">Reference proteome</keyword>
<dbReference type="PANTHER" id="PTHR46825">
    <property type="entry name" value="D-ALANYL-D-ALANINE-CARBOXYPEPTIDASE/ENDOPEPTIDASE AMPH"/>
    <property type="match status" value="1"/>
</dbReference>
<evidence type="ECO:0000256" key="1">
    <source>
        <dbReference type="SAM" id="SignalP"/>
    </source>
</evidence>
<dbReference type="STRING" id="690879.TSACC_22959"/>
<feature type="signal peptide" evidence="1">
    <location>
        <begin position="1"/>
        <end position="27"/>
    </location>
</feature>
<dbReference type="Proteomes" id="UP000076023">
    <property type="component" value="Unassembled WGS sequence"/>
</dbReference>
<proteinExistence type="predicted"/>
<evidence type="ECO:0000259" key="2">
    <source>
        <dbReference type="Pfam" id="PF00144"/>
    </source>
</evidence>
<dbReference type="AlphaFoldDB" id="A0A146GCL8"/>
<dbReference type="InParanoid" id="A0A146GCL8"/>
<gene>
    <name evidence="3" type="ORF">TSACC_22959</name>
</gene>
<accession>A0A146GCL8</accession>
<dbReference type="RefSeq" id="WP_075080154.1">
    <property type="nucleotide sequence ID" value="NZ_BDCO01000002.1"/>
</dbReference>
<dbReference type="SUPFAM" id="SSF56601">
    <property type="entry name" value="beta-lactamase/transpeptidase-like"/>
    <property type="match status" value="1"/>
</dbReference>
<feature type="chain" id="PRO_5007524872" evidence="1">
    <location>
        <begin position="28"/>
        <end position="617"/>
    </location>
</feature>
<dbReference type="Gene3D" id="3.40.710.10">
    <property type="entry name" value="DD-peptidase/beta-lactamase superfamily"/>
    <property type="match status" value="1"/>
</dbReference>
<name>A0A146GCL8_TERSA</name>
<sequence>MNTPTLRLLACSFVLSVIATSTGSAQTASQAVLTELDQLVADNQDKGGGIVRIAGRDGVLCQGAAGKFAGPDSPDMTPDTPFEIASITKAVTAATILVLAEEGKLTLDTPIGKVLPAKTVQGFDSSLTIRQLLSHTSGLLHYWTDGARDREGNNAFLRSFLADPGHNWTPDEILSYAREIPSRRPGRFHYSDTNFVLLGLIIEHVTGQPLHAVYRQKIFRPLGMDSTWLTYHEPRRGAPQSHRYEGSEDLTDVPRQSADWAGGGLVSTARDLERFLRGLADGKLFHDPATLQAMLTFVPTGEQDISYGLGLYRVKLDGGLGEVWGHDGHGNSFAYYWPQRGVTFTGTLNQVDNDWWPLVEAWVSGGKSLSDFEEDRQTFNASLSTGWDSLYMDKGANGLNDNNRYGAGIYWTALSLTWNISESNFLTAGVWQAFATSGPSYRETDTDITFTQLVGDGFVSLAYDFNYGYSDGNFYSNELVASAGWDFTLGPLTLTPSATYWFALGPDSDSGSGFVEACSSFLNLRLDGNLPLYRDILALDFWGAFGVNFRYNTSPAPDDEVTPFTGPNNLECGLSLPVRVNRYITFSVYGAYSHALNDISGTAANTFWGGGSVQFSY</sequence>
<comment type="caution">
    <text evidence="3">The sequence shown here is derived from an EMBL/GenBank/DDBJ whole genome shotgun (WGS) entry which is preliminary data.</text>
</comment>
<keyword evidence="1" id="KW-0732">Signal</keyword>
<evidence type="ECO:0000313" key="3">
    <source>
        <dbReference type="EMBL" id="GAT34534.1"/>
    </source>
</evidence>
<dbReference type="InterPro" id="IPR050491">
    <property type="entry name" value="AmpC-like"/>
</dbReference>
<dbReference type="InterPro" id="IPR001466">
    <property type="entry name" value="Beta-lactam-related"/>
</dbReference>
<reference evidence="4" key="1">
    <citation type="journal article" date="2017" name="Genome Announc.">
        <title>Draft Genome Sequence of Terrimicrobium sacchariphilum NM-5T, a Facultative Anaerobic Soil Bacterium of the Class Spartobacteria.</title>
        <authorList>
            <person name="Qiu Y.L."/>
            <person name="Tourlousse D.M."/>
            <person name="Matsuura N."/>
            <person name="Ohashi A."/>
            <person name="Sekiguchi Y."/>
        </authorList>
    </citation>
    <scope>NUCLEOTIDE SEQUENCE [LARGE SCALE GENOMIC DNA]</scope>
    <source>
        <strain evidence="4">NM-5</strain>
    </source>
</reference>
<protein>
    <submittedName>
        <fullName evidence="3">CubicO group peptidase, beta-lactamase class C family</fullName>
    </submittedName>
</protein>